<keyword evidence="1" id="KW-1133">Transmembrane helix</keyword>
<protein>
    <submittedName>
        <fullName evidence="3">Protein kinase</fullName>
    </submittedName>
</protein>
<dbReference type="PANTHER" id="PTHR43173">
    <property type="entry name" value="ABC1 FAMILY PROTEIN"/>
    <property type="match status" value="1"/>
</dbReference>
<evidence type="ECO:0000313" key="4">
    <source>
        <dbReference type="Proteomes" id="UP000232196"/>
    </source>
</evidence>
<sequence>MPSSSQSTNSNQLPSYSARGRYYRGSFFLWKKIISLFWYYKFVRLFLSSKSREERELEFYKSLGLECRDFFLKMGGVYVKLGQYFASLSHLFPESFTEPLQDLQDRVPPHPFLEIKERFKKEFGKEIAEVFPDISEAPLASASIAQVHSATFKGEKVAVKILYPGIEDIIEKDLKAVRTFLKRINRFLVTFDFKIVHKEIAKLVGRETDLRLEAESMDRMARYFAEEPDYVFPKLIPEWSGKSVLTAQFIEGKRITQAGTLKKGQAKSRPVDLLIRAYILMIFEYRFYHADPHPGNMIYTPDEKLCFIDFGAVGEIPPSQAIALRKIILCAMTKDYPALVEALDELGLVSKKADREKLEEVVRYSMEKLSKFLSDTDSFKNIKFEQIHTPEDLKFLKEINSSLRGLLRMIQLPTALVPLERVLGLLVGITANLDPYRTVLDYGEKPFKGLVFQGENQWQKVLVQEGGIWGQAVSLPGELLQAVKNLNRGKQAYKLPDLEQHTKKMYSLGHQIISTAFILFGIHYGTDRLDRGIETQAMAAYGVSVFFGILLALSVIKNKFSSKRNRQ</sequence>
<name>A0A2M9XFW4_9LEPT</name>
<dbReference type="AlphaFoldDB" id="A0A2M9XFW4"/>
<gene>
    <name evidence="3" type="ORF">CH357_03685</name>
</gene>
<keyword evidence="1" id="KW-0812">Transmembrane</keyword>
<dbReference type="SUPFAM" id="SSF56112">
    <property type="entry name" value="Protein kinase-like (PK-like)"/>
    <property type="match status" value="1"/>
</dbReference>
<accession>A0A2M9XFW4</accession>
<dbReference type="OrthoDB" id="9795390at2"/>
<dbReference type="Proteomes" id="UP000232196">
    <property type="component" value="Unassembled WGS sequence"/>
</dbReference>
<dbReference type="CDD" id="cd05121">
    <property type="entry name" value="ABC1_ADCK3-like"/>
    <property type="match status" value="1"/>
</dbReference>
<dbReference type="EMBL" id="NPDN01000002">
    <property type="protein sequence ID" value="PJZ26605.1"/>
    <property type="molecule type" value="Genomic_DNA"/>
</dbReference>
<proteinExistence type="predicted"/>
<dbReference type="PANTHER" id="PTHR43173:SF19">
    <property type="entry name" value="AARF DOMAIN-CONTAINING PROTEIN KINASE 1"/>
    <property type="match status" value="1"/>
</dbReference>
<keyword evidence="1" id="KW-0472">Membrane</keyword>
<dbReference type="InterPro" id="IPR011009">
    <property type="entry name" value="Kinase-like_dom_sf"/>
</dbReference>
<keyword evidence="4" id="KW-1185">Reference proteome</keyword>
<dbReference type="Pfam" id="PF03109">
    <property type="entry name" value="ABC1"/>
    <property type="match status" value="1"/>
</dbReference>
<dbReference type="InterPro" id="IPR051130">
    <property type="entry name" value="Mito_struct-func_regulator"/>
</dbReference>
<dbReference type="GO" id="GO:0016301">
    <property type="term" value="F:kinase activity"/>
    <property type="evidence" value="ECO:0007669"/>
    <property type="project" value="UniProtKB-KW"/>
</dbReference>
<keyword evidence="3" id="KW-0808">Transferase</keyword>
<evidence type="ECO:0000256" key="1">
    <source>
        <dbReference type="SAM" id="Phobius"/>
    </source>
</evidence>
<evidence type="ECO:0000313" key="3">
    <source>
        <dbReference type="EMBL" id="PJZ26605.1"/>
    </source>
</evidence>
<evidence type="ECO:0000259" key="2">
    <source>
        <dbReference type="Pfam" id="PF03109"/>
    </source>
</evidence>
<dbReference type="RefSeq" id="WP_100705425.1">
    <property type="nucleotide sequence ID" value="NZ_NPDL01000002.1"/>
</dbReference>
<reference evidence="3 4" key="1">
    <citation type="submission" date="2017-07" db="EMBL/GenBank/DDBJ databases">
        <title>Leptospira spp. isolated from tropical soils.</title>
        <authorList>
            <person name="Thibeaux R."/>
            <person name="Iraola G."/>
            <person name="Ferres I."/>
            <person name="Bierque E."/>
            <person name="Girault D."/>
            <person name="Soupe-Gilbert M.-E."/>
            <person name="Picardeau M."/>
            <person name="Goarant C."/>
        </authorList>
    </citation>
    <scope>NUCLEOTIDE SEQUENCE [LARGE SCALE GENOMIC DNA]</scope>
    <source>
        <strain evidence="3 4">MCA1-C-A1</strain>
    </source>
</reference>
<keyword evidence="3" id="KW-0418">Kinase</keyword>
<organism evidence="3 4">
    <name type="scientific">Leptospira hartskeerlii</name>
    <dbReference type="NCBI Taxonomy" id="2023177"/>
    <lineage>
        <taxon>Bacteria</taxon>
        <taxon>Pseudomonadati</taxon>
        <taxon>Spirochaetota</taxon>
        <taxon>Spirochaetia</taxon>
        <taxon>Leptospirales</taxon>
        <taxon>Leptospiraceae</taxon>
        <taxon>Leptospira</taxon>
    </lineage>
</organism>
<dbReference type="InterPro" id="IPR004147">
    <property type="entry name" value="ABC1_dom"/>
</dbReference>
<comment type="caution">
    <text evidence="3">The sequence shown here is derived from an EMBL/GenBank/DDBJ whole genome shotgun (WGS) entry which is preliminary data.</text>
</comment>
<feature type="transmembrane region" description="Helical" evidence="1">
    <location>
        <begin position="538"/>
        <end position="556"/>
    </location>
</feature>
<feature type="domain" description="ABC1 atypical kinase-like" evidence="2">
    <location>
        <begin position="103"/>
        <end position="341"/>
    </location>
</feature>